<sequence length="99" mass="10645">MWDGASDEELEAPIEDQPLPTDALPIALSPGYIADFDLEEGEEDPEEDPADHSVDGGDNDDNESSNDDDDDDDVVKDEEAHLALTNPSAVLIHDLVPSS</sequence>
<feature type="compositionally biased region" description="Acidic residues" evidence="1">
    <location>
        <begin position="1"/>
        <end position="14"/>
    </location>
</feature>
<feature type="compositionally biased region" description="Acidic residues" evidence="1">
    <location>
        <begin position="36"/>
        <end position="49"/>
    </location>
</feature>
<proteinExistence type="predicted"/>
<evidence type="ECO:0000313" key="2">
    <source>
        <dbReference type="EMBL" id="GJT14631.1"/>
    </source>
</evidence>
<name>A0ABQ5BIG8_9ASTR</name>
<keyword evidence="3" id="KW-1185">Reference proteome</keyword>
<dbReference type="Proteomes" id="UP001151760">
    <property type="component" value="Unassembled WGS sequence"/>
</dbReference>
<evidence type="ECO:0000313" key="3">
    <source>
        <dbReference type="Proteomes" id="UP001151760"/>
    </source>
</evidence>
<evidence type="ECO:0000256" key="1">
    <source>
        <dbReference type="SAM" id="MobiDB-lite"/>
    </source>
</evidence>
<reference evidence="2" key="2">
    <citation type="submission" date="2022-01" db="EMBL/GenBank/DDBJ databases">
        <authorList>
            <person name="Yamashiro T."/>
            <person name="Shiraishi A."/>
            <person name="Satake H."/>
            <person name="Nakayama K."/>
        </authorList>
    </citation>
    <scope>NUCLEOTIDE SEQUENCE</scope>
</reference>
<feature type="region of interest" description="Disordered" evidence="1">
    <location>
        <begin position="1"/>
        <end position="75"/>
    </location>
</feature>
<reference evidence="2" key="1">
    <citation type="journal article" date="2022" name="Int. J. Mol. Sci.">
        <title>Draft Genome of Tanacetum Coccineum: Genomic Comparison of Closely Related Tanacetum-Family Plants.</title>
        <authorList>
            <person name="Yamashiro T."/>
            <person name="Shiraishi A."/>
            <person name="Nakayama K."/>
            <person name="Satake H."/>
        </authorList>
    </citation>
    <scope>NUCLEOTIDE SEQUENCE</scope>
</reference>
<gene>
    <name evidence="2" type="ORF">Tco_0861673</name>
</gene>
<protein>
    <submittedName>
        <fullName evidence="2">Uncharacterized protein</fullName>
    </submittedName>
</protein>
<accession>A0ABQ5BIG8</accession>
<comment type="caution">
    <text evidence="2">The sequence shown here is derived from an EMBL/GenBank/DDBJ whole genome shotgun (WGS) entry which is preliminary data.</text>
</comment>
<dbReference type="EMBL" id="BQNB010013329">
    <property type="protein sequence ID" value="GJT14631.1"/>
    <property type="molecule type" value="Genomic_DNA"/>
</dbReference>
<feature type="compositionally biased region" description="Acidic residues" evidence="1">
    <location>
        <begin position="57"/>
        <end position="75"/>
    </location>
</feature>
<organism evidence="2 3">
    <name type="scientific">Tanacetum coccineum</name>
    <dbReference type="NCBI Taxonomy" id="301880"/>
    <lineage>
        <taxon>Eukaryota</taxon>
        <taxon>Viridiplantae</taxon>
        <taxon>Streptophyta</taxon>
        <taxon>Embryophyta</taxon>
        <taxon>Tracheophyta</taxon>
        <taxon>Spermatophyta</taxon>
        <taxon>Magnoliopsida</taxon>
        <taxon>eudicotyledons</taxon>
        <taxon>Gunneridae</taxon>
        <taxon>Pentapetalae</taxon>
        <taxon>asterids</taxon>
        <taxon>campanulids</taxon>
        <taxon>Asterales</taxon>
        <taxon>Asteraceae</taxon>
        <taxon>Asteroideae</taxon>
        <taxon>Anthemideae</taxon>
        <taxon>Anthemidinae</taxon>
        <taxon>Tanacetum</taxon>
    </lineage>
</organism>